<reference evidence="1 2" key="1">
    <citation type="submission" date="2022-05" db="EMBL/GenBank/DDBJ databases">
        <authorList>
            <consortium name="Genoscope - CEA"/>
            <person name="William W."/>
        </authorList>
    </citation>
    <scope>NUCLEOTIDE SEQUENCE [LARGE SCALE GENOMIC DNA]</scope>
</reference>
<evidence type="ECO:0000313" key="1">
    <source>
        <dbReference type="EMBL" id="CAH3020722.1"/>
    </source>
</evidence>
<evidence type="ECO:0000313" key="2">
    <source>
        <dbReference type="Proteomes" id="UP001159427"/>
    </source>
</evidence>
<keyword evidence="2" id="KW-1185">Reference proteome</keyword>
<dbReference type="Proteomes" id="UP001159427">
    <property type="component" value="Unassembled WGS sequence"/>
</dbReference>
<gene>
    <name evidence="1" type="ORF">PEVE_00008335</name>
</gene>
<accession>A0ABN8LXM8</accession>
<feature type="non-terminal residue" evidence="1">
    <location>
        <position position="1"/>
    </location>
</feature>
<organism evidence="1 2">
    <name type="scientific">Porites evermanni</name>
    <dbReference type="NCBI Taxonomy" id="104178"/>
    <lineage>
        <taxon>Eukaryota</taxon>
        <taxon>Metazoa</taxon>
        <taxon>Cnidaria</taxon>
        <taxon>Anthozoa</taxon>
        <taxon>Hexacorallia</taxon>
        <taxon>Scleractinia</taxon>
        <taxon>Fungiina</taxon>
        <taxon>Poritidae</taxon>
        <taxon>Porites</taxon>
    </lineage>
</organism>
<sequence length="116" mass="12760">SSPRLTKLRKQPDSTWALLQKRLIAVPDPVQKLIEPEVWTFIVNKSHSLITNVGYVSTSIMATTAFITRSASTCSTETQEVPFNLYSIFVGLPTTGKHTIKKCAVSSMVAVFGETD</sequence>
<protein>
    <recommendedName>
        <fullName evidence="3">Vitellogenin</fullName>
    </recommendedName>
</protein>
<name>A0ABN8LXM8_9CNID</name>
<dbReference type="EMBL" id="CALNXI010000157">
    <property type="protein sequence ID" value="CAH3020722.1"/>
    <property type="molecule type" value="Genomic_DNA"/>
</dbReference>
<comment type="caution">
    <text evidence="1">The sequence shown here is derived from an EMBL/GenBank/DDBJ whole genome shotgun (WGS) entry which is preliminary data.</text>
</comment>
<evidence type="ECO:0008006" key="3">
    <source>
        <dbReference type="Google" id="ProtNLM"/>
    </source>
</evidence>
<proteinExistence type="predicted"/>